<dbReference type="InterPro" id="IPR036117">
    <property type="entry name" value="DhaL_dom_sf"/>
</dbReference>
<dbReference type="SUPFAM" id="SSF101473">
    <property type="entry name" value="DhaL-like"/>
    <property type="match status" value="1"/>
</dbReference>
<dbReference type="OrthoDB" id="9800291at2"/>
<dbReference type="InterPro" id="IPR050861">
    <property type="entry name" value="Dihydroxyacetone_Kinase"/>
</dbReference>
<dbReference type="GO" id="GO:0004371">
    <property type="term" value="F:glycerone kinase activity"/>
    <property type="evidence" value="ECO:0007669"/>
    <property type="project" value="InterPro"/>
</dbReference>
<dbReference type="Proteomes" id="UP000219559">
    <property type="component" value="Unassembled WGS sequence"/>
</dbReference>
<dbReference type="GO" id="GO:0005829">
    <property type="term" value="C:cytosol"/>
    <property type="evidence" value="ECO:0007669"/>
    <property type="project" value="TreeGrafter"/>
</dbReference>
<dbReference type="GO" id="GO:0019563">
    <property type="term" value="P:glycerol catabolic process"/>
    <property type="evidence" value="ECO:0007669"/>
    <property type="project" value="TreeGrafter"/>
</dbReference>
<name>A0A2A4G532_9FLAO</name>
<dbReference type="PROSITE" id="PS51480">
    <property type="entry name" value="DHAL"/>
    <property type="match status" value="1"/>
</dbReference>
<dbReference type="PANTHER" id="PTHR28629">
    <property type="entry name" value="TRIOKINASE/FMN CYCLASE"/>
    <property type="match status" value="1"/>
</dbReference>
<dbReference type="RefSeq" id="WP_097441204.1">
    <property type="nucleotide sequence ID" value="NZ_KZ300477.1"/>
</dbReference>
<dbReference type="AlphaFoldDB" id="A0A2A4G532"/>
<dbReference type="Gene3D" id="1.25.40.340">
    <property type="match status" value="1"/>
</dbReference>
<evidence type="ECO:0000313" key="4">
    <source>
        <dbReference type="EMBL" id="PCE63096.1"/>
    </source>
</evidence>
<keyword evidence="1" id="KW-0808">Transferase</keyword>
<evidence type="ECO:0000313" key="5">
    <source>
        <dbReference type="Proteomes" id="UP000219559"/>
    </source>
</evidence>
<evidence type="ECO:0000256" key="1">
    <source>
        <dbReference type="ARBA" id="ARBA00022679"/>
    </source>
</evidence>
<dbReference type="SMART" id="SM01120">
    <property type="entry name" value="Dak2"/>
    <property type="match status" value="1"/>
</dbReference>
<keyword evidence="2 4" id="KW-0418">Kinase</keyword>
<keyword evidence="5" id="KW-1185">Reference proteome</keyword>
<dbReference type="FunFam" id="1.25.40.340:FF:000002">
    <property type="entry name" value="Dihydroxyacetone kinase, L subunit"/>
    <property type="match status" value="1"/>
</dbReference>
<proteinExistence type="predicted"/>
<feature type="domain" description="DhaL" evidence="3">
    <location>
        <begin position="7"/>
        <end position="201"/>
    </location>
</feature>
<sequence length="204" mass="21250">MDVLTLEVFKQMINRAYTEVQAQETHFSALDAIAGDGDHGTAITEALAAVNDSAREGTEFNQMLTQMAMNAMTRSCGSTSTLIGGFFLGMGTAAKGVQLNVPQVKAMFRAGLASMQQNTQAKPGDKTLMDALVPAVTAMEAAEGDIKALFKAGAEAAANGAAATVEMQAAFGRARNLGERSIGHADPGASSWACMFGAFYNAIN</sequence>
<gene>
    <name evidence="4" type="ORF">B7P33_17645</name>
</gene>
<accession>A0A2A4G532</accession>
<dbReference type="EMBL" id="NBWU01000007">
    <property type="protein sequence ID" value="PCE63096.1"/>
    <property type="molecule type" value="Genomic_DNA"/>
</dbReference>
<protein>
    <submittedName>
        <fullName evidence="4">Dihydroxyacetone kinase</fullName>
    </submittedName>
</protein>
<dbReference type="Pfam" id="PF02734">
    <property type="entry name" value="Dak2"/>
    <property type="match status" value="1"/>
</dbReference>
<evidence type="ECO:0000256" key="2">
    <source>
        <dbReference type="ARBA" id="ARBA00022777"/>
    </source>
</evidence>
<organism evidence="4 5">
    <name type="scientific">Sediminicola luteus</name>
    <dbReference type="NCBI Taxonomy" id="319238"/>
    <lineage>
        <taxon>Bacteria</taxon>
        <taxon>Pseudomonadati</taxon>
        <taxon>Bacteroidota</taxon>
        <taxon>Flavobacteriia</taxon>
        <taxon>Flavobacteriales</taxon>
        <taxon>Flavobacteriaceae</taxon>
        <taxon>Sediminicola</taxon>
    </lineage>
</organism>
<comment type="caution">
    <text evidence="4">The sequence shown here is derived from an EMBL/GenBank/DDBJ whole genome shotgun (WGS) entry which is preliminary data.</text>
</comment>
<dbReference type="InterPro" id="IPR004007">
    <property type="entry name" value="DhaL_dom"/>
</dbReference>
<dbReference type="PANTHER" id="PTHR28629:SF4">
    <property type="entry name" value="TRIOKINASE_FMN CYCLASE"/>
    <property type="match status" value="1"/>
</dbReference>
<evidence type="ECO:0000259" key="3">
    <source>
        <dbReference type="PROSITE" id="PS51480"/>
    </source>
</evidence>
<reference evidence="4 5" key="1">
    <citation type="submission" date="2017-04" db="EMBL/GenBank/DDBJ databases">
        <title>A new member of the family Flavobacteriaceae isolated from ascidians.</title>
        <authorList>
            <person name="Chen L."/>
        </authorList>
    </citation>
    <scope>NUCLEOTIDE SEQUENCE [LARGE SCALE GENOMIC DNA]</scope>
    <source>
        <strain evidence="4 5">HQA918</strain>
    </source>
</reference>